<evidence type="ECO:0000313" key="6">
    <source>
        <dbReference type="Proteomes" id="UP000231503"/>
    </source>
</evidence>
<evidence type="ECO:0000256" key="2">
    <source>
        <dbReference type="ARBA" id="ARBA00022741"/>
    </source>
</evidence>
<evidence type="ECO:0000256" key="1">
    <source>
        <dbReference type="ARBA" id="ARBA00006611"/>
    </source>
</evidence>
<dbReference type="CDD" id="cd01129">
    <property type="entry name" value="PulE-GspE-like"/>
    <property type="match status" value="1"/>
</dbReference>
<organism evidence="5 6">
    <name type="scientific">Candidatus Niyogibacteria bacterium CG10_big_fil_rev_8_21_14_0_10_46_36</name>
    <dbReference type="NCBI Taxonomy" id="1974726"/>
    <lineage>
        <taxon>Bacteria</taxon>
        <taxon>Candidatus Niyogiibacteriota</taxon>
    </lineage>
</organism>
<dbReference type="Gene3D" id="3.30.300.160">
    <property type="entry name" value="Type II secretion system, protein E, N-terminal domain"/>
    <property type="match status" value="1"/>
</dbReference>
<dbReference type="SMART" id="SM00382">
    <property type="entry name" value="AAA"/>
    <property type="match status" value="1"/>
</dbReference>
<dbReference type="Gene3D" id="3.30.450.90">
    <property type="match status" value="1"/>
</dbReference>
<dbReference type="InterPro" id="IPR003593">
    <property type="entry name" value="AAA+_ATPase"/>
</dbReference>
<comment type="similarity">
    <text evidence="1">Belongs to the GSP E family.</text>
</comment>
<dbReference type="GO" id="GO:0016887">
    <property type="term" value="F:ATP hydrolysis activity"/>
    <property type="evidence" value="ECO:0007669"/>
    <property type="project" value="TreeGrafter"/>
</dbReference>
<dbReference type="InterPro" id="IPR027417">
    <property type="entry name" value="P-loop_NTPase"/>
</dbReference>
<keyword evidence="2" id="KW-0547">Nucleotide-binding</keyword>
<dbReference type="Gene3D" id="3.40.50.300">
    <property type="entry name" value="P-loop containing nucleotide triphosphate hydrolases"/>
    <property type="match status" value="1"/>
</dbReference>
<dbReference type="AlphaFoldDB" id="A0A2H0TFS3"/>
<dbReference type="InterPro" id="IPR007831">
    <property type="entry name" value="T2SS_GspE_N"/>
</dbReference>
<evidence type="ECO:0000313" key="5">
    <source>
        <dbReference type="EMBL" id="PIR69655.1"/>
    </source>
</evidence>
<protein>
    <recommendedName>
        <fullName evidence="4">Bacterial type II secretion system protein E domain-containing protein</fullName>
    </recommendedName>
</protein>
<evidence type="ECO:0000259" key="4">
    <source>
        <dbReference type="PROSITE" id="PS00662"/>
    </source>
</evidence>
<dbReference type="GO" id="GO:0005524">
    <property type="term" value="F:ATP binding"/>
    <property type="evidence" value="ECO:0007669"/>
    <property type="project" value="UniProtKB-KW"/>
</dbReference>
<dbReference type="PROSITE" id="PS00662">
    <property type="entry name" value="T2SP_E"/>
    <property type="match status" value="1"/>
</dbReference>
<comment type="caution">
    <text evidence="5">The sequence shown here is derived from an EMBL/GenBank/DDBJ whole genome shotgun (WGS) entry which is preliminary data.</text>
</comment>
<name>A0A2H0TFS3_9BACT</name>
<dbReference type="Proteomes" id="UP000231503">
    <property type="component" value="Unassembled WGS sequence"/>
</dbReference>
<dbReference type="SUPFAM" id="SSF160246">
    <property type="entry name" value="EspE N-terminal domain-like"/>
    <property type="match status" value="1"/>
</dbReference>
<dbReference type="EMBL" id="PFCO01000004">
    <property type="protein sequence ID" value="PIR69655.1"/>
    <property type="molecule type" value="Genomic_DNA"/>
</dbReference>
<reference evidence="6" key="1">
    <citation type="submission" date="2017-09" db="EMBL/GenBank/DDBJ databases">
        <title>Depth-based differentiation of microbial function through sediment-hosted aquifers and enrichment of novel symbionts in the deep terrestrial subsurface.</title>
        <authorList>
            <person name="Probst A.J."/>
            <person name="Ladd B."/>
            <person name="Jarett J.K."/>
            <person name="Geller-Mcgrath D.E."/>
            <person name="Sieber C.M.K."/>
            <person name="Emerson J.B."/>
            <person name="Anantharaman K."/>
            <person name="Thomas B.C."/>
            <person name="Malmstrom R."/>
            <person name="Stieglmeier M."/>
            <person name="Klingl A."/>
            <person name="Woyke T."/>
            <person name="Ryan C.M."/>
            <person name="Banfield J.F."/>
        </authorList>
    </citation>
    <scope>NUCLEOTIDE SEQUENCE [LARGE SCALE GENOMIC DNA]</scope>
</reference>
<gene>
    <name evidence="5" type="ORF">COU47_01995</name>
</gene>
<keyword evidence="3" id="KW-0067">ATP-binding</keyword>
<dbReference type="PANTHER" id="PTHR30258">
    <property type="entry name" value="TYPE II SECRETION SYSTEM PROTEIN GSPE-RELATED"/>
    <property type="match status" value="1"/>
</dbReference>
<dbReference type="SUPFAM" id="SSF52540">
    <property type="entry name" value="P-loop containing nucleoside triphosphate hydrolases"/>
    <property type="match status" value="1"/>
</dbReference>
<feature type="domain" description="Bacterial type II secretion system protein E" evidence="4">
    <location>
        <begin position="384"/>
        <end position="398"/>
    </location>
</feature>
<accession>A0A2H0TFS3</accession>
<evidence type="ECO:0000256" key="3">
    <source>
        <dbReference type="ARBA" id="ARBA00022840"/>
    </source>
</evidence>
<dbReference type="InterPro" id="IPR001482">
    <property type="entry name" value="T2SS/T4SS_dom"/>
</dbReference>
<dbReference type="PANTHER" id="PTHR30258:SF1">
    <property type="entry name" value="PROTEIN TRANSPORT PROTEIN HOFB HOMOLOG"/>
    <property type="match status" value="1"/>
</dbReference>
<proteinExistence type="inferred from homology"/>
<dbReference type="GO" id="GO:0005886">
    <property type="term" value="C:plasma membrane"/>
    <property type="evidence" value="ECO:0007669"/>
    <property type="project" value="TreeGrafter"/>
</dbReference>
<dbReference type="Pfam" id="PF00437">
    <property type="entry name" value="T2SSE"/>
    <property type="match status" value="1"/>
</dbReference>
<sequence length="587" mass="64652">MADTRILNALAEKKLIESDAVSDIANKAATDADIEREVFERGVSEEDFLKAKSDVLGVPFRYLKGTQVPGDVLRFIPLDAAKHYQMAPLGVADGVLEVGMLDPTDIEAREAVQFIATKFNVAFKVFLIARSDFTKILEEYKSLGSEVTQVLGELESVMVEEGKRYKTEVKEEKEEDTFSEKAPVTRMVAVVIRHATEGNASDIHIEPGRDKLRVRFRVDGVLHTSLLLPMKVHDAIVARIKILTNMQLDEKRKPQDGRFSTRVQGRNIDFRVSTFPTNFGEKVVLRILDPEKGVKDLNALGLMGRNLAVVTEELKRPYGMVLVTGPTGSGKSTTLYTMLQLLNKEGSNIVSLEDPVEYNIAGVNQSQVRPEIGYTFATGLRSILRQDPDIIMVGEIRDKETAQLAIHAALTGHLVLSTLHTNNAIGVIPRLIDMGVDPYLIAPTLILAIGQRLVQVLCEDSKREVPIQGKLAASLQEEIDSMPADIKKSTTMPKAIYQAKPSATCPKGTKGRVGIFEVLAMTKELEGIILSDDPSSPRIEKEAHRQNMISMRQDGVLKVLQGMIGMEELAAVAQPVYNEEGDEGAKA</sequence>
<dbReference type="Pfam" id="PF05157">
    <property type="entry name" value="MshEN"/>
    <property type="match status" value="1"/>
</dbReference>
<dbReference type="InterPro" id="IPR037257">
    <property type="entry name" value="T2SS_E_N_sf"/>
</dbReference>